<organism evidence="2 3">
    <name type="scientific">Haloterrigena salifodinae</name>
    <dbReference type="NCBI Taxonomy" id="2675099"/>
    <lineage>
        <taxon>Archaea</taxon>
        <taxon>Methanobacteriati</taxon>
        <taxon>Methanobacteriota</taxon>
        <taxon>Stenosarchaea group</taxon>
        <taxon>Halobacteria</taxon>
        <taxon>Halobacteriales</taxon>
        <taxon>Natrialbaceae</taxon>
        <taxon>Haloterrigena</taxon>
    </lineage>
</organism>
<feature type="transmembrane region" description="Helical" evidence="1">
    <location>
        <begin position="64"/>
        <end position="83"/>
    </location>
</feature>
<protein>
    <submittedName>
        <fullName evidence="2">Uncharacterized protein</fullName>
    </submittedName>
</protein>
<dbReference type="KEGG" id="hsal:JMJ58_20955"/>
<dbReference type="Proteomes" id="UP000637819">
    <property type="component" value="Plasmid pHTS138"/>
</dbReference>
<keyword evidence="1" id="KW-0472">Membrane</keyword>
<feature type="transmembrane region" description="Helical" evidence="1">
    <location>
        <begin position="37"/>
        <end position="58"/>
    </location>
</feature>
<proteinExistence type="predicted"/>
<dbReference type="GeneID" id="62877649"/>
<sequence length="90" mass="9658">MVEMGLIWVGVVASVSILCIGRFVIHYRRKGVPDYFAAAFAFIGIAGVAELGMMNGYLPEDVSFNVLSVGCVVIACVLGAISFRQRKTNA</sequence>
<dbReference type="AlphaFoldDB" id="A0A8T8E6Y7"/>
<keyword evidence="1" id="KW-0812">Transmembrane</keyword>
<dbReference type="OrthoDB" id="293145at2157"/>
<keyword evidence="2" id="KW-0614">Plasmid</keyword>
<evidence type="ECO:0000313" key="3">
    <source>
        <dbReference type="Proteomes" id="UP000637819"/>
    </source>
</evidence>
<gene>
    <name evidence="2" type="ORF">JMJ58_20955</name>
</gene>
<keyword evidence="1" id="KW-1133">Transmembrane helix</keyword>
<reference evidence="2 3" key="1">
    <citation type="submission" date="2021-01" db="EMBL/GenBank/DDBJ databases">
        <title>Genome Sequence and Methylation Pattern of Haloterrigena salifodinae BOL5-1, An Extremely Halophilic Archaeon from a Bolivian Salt Mine.</title>
        <authorList>
            <person name="DasSarma P."/>
            <person name="Anton B.P."/>
            <person name="DasSarma S.L."/>
            <person name="von Ehrenheim H.A.L."/>
            <person name="Martinez F.L."/>
            <person name="Guzman D."/>
            <person name="Roberts R.J."/>
            <person name="DasSarma S."/>
        </authorList>
    </citation>
    <scope>NUCLEOTIDE SEQUENCE [LARGE SCALE GENOMIC DNA]</scope>
    <source>
        <strain evidence="2 3">BOL5-1</strain>
        <plasmid evidence="2 3">pHTS138</plasmid>
    </source>
</reference>
<name>A0A8T8E6Y7_9EURY</name>
<dbReference type="EMBL" id="CP069189">
    <property type="protein sequence ID" value="QRV17427.1"/>
    <property type="molecule type" value="Genomic_DNA"/>
</dbReference>
<evidence type="ECO:0000256" key="1">
    <source>
        <dbReference type="SAM" id="Phobius"/>
    </source>
</evidence>
<accession>A0A8T8E6Y7</accession>
<keyword evidence="3" id="KW-1185">Reference proteome</keyword>
<dbReference type="RefSeq" id="WP_204749462.1">
    <property type="nucleotide sequence ID" value="NZ_CP069189.1"/>
</dbReference>
<feature type="transmembrane region" description="Helical" evidence="1">
    <location>
        <begin position="6"/>
        <end position="25"/>
    </location>
</feature>
<evidence type="ECO:0000313" key="2">
    <source>
        <dbReference type="EMBL" id="QRV17427.1"/>
    </source>
</evidence>
<geneLocation type="plasmid" evidence="2 3">
    <name>pHTS138</name>
</geneLocation>